<dbReference type="InterPro" id="IPR007253">
    <property type="entry name" value="Cell_wall-bd_2"/>
</dbReference>
<organism evidence="1 2">
    <name type="scientific">Clostridium moutaii</name>
    <dbReference type="NCBI Taxonomy" id="3240932"/>
    <lineage>
        <taxon>Bacteria</taxon>
        <taxon>Bacillati</taxon>
        <taxon>Bacillota</taxon>
        <taxon>Clostridia</taxon>
        <taxon>Eubacteriales</taxon>
        <taxon>Clostridiaceae</taxon>
        <taxon>Clostridium</taxon>
    </lineage>
</organism>
<accession>A0ABV4BW35</accession>
<reference evidence="1 2" key="1">
    <citation type="submission" date="2024-08" db="EMBL/GenBank/DDBJ databases">
        <title>Clostridium lapicellarii sp. nov., and Clostridium renhuaiense sp. nov., two species isolated from the mud in a fermentation cellar used for producing sauce-flavour Chinese liquors.</title>
        <authorList>
            <person name="Yang F."/>
            <person name="Wang H."/>
            <person name="Chen L.Q."/>
            <person name="Zhou N."/>
            <person name="Lu J.J."/>
            <person name="Pu X.X."/>
            <person name="Wan B."/>
            <person name="Wang L."/>
            <person name="Liu S.J."/>
        </authorList>
    </citation>
    <scope>NUCLEOTIDE SEQUENCE [LARGE SCALE GENOMIC DNA]</scope>
    <source>
        <strain evidence="1 2">MT-5</strain>
    </source>
</reference>
<sequence>MNKRIMKMIILTVILLFIVPFYRASAQSSKYYNVTRLSGQDRYETSFYIASQVSPGVTNSIIIASGKDFPDALAGAPLSKKINAPILLLDDFIYGNSYENLDYISKHLSQNGTIYLLGGESSIGSNVVNELEQYGYKNIKRLGGMNRFDTNNIIVDEMNVEKGTPVVIVNGFNFPDALSISSIAASKGYPIFMSEDNSIPDAVINKISSINPSKIYLIGGSGVLSNNIQSQLKNNLSNIDNENIIRISGNNRYDTSLKVADYFKLYSKNVILANGENFPDALSGSALAAKLNAPIILTEGKIIDSQKSYIDSLGSSNIIILGGQGSVSEDVENSFDGTKLDIGGSFNGEKIIDIKTVDINNDGNFENIILTNNIDNDGKVMLYVQNTSSGQIISSKIVGKSFVGYGQIILADITGDGLPEIISMALEGGSSGSETCDAETMDGSSLTKVDNYNDGEKPGLEVGNISEDNFSYELDGYDTFKMYSNNFNKSCSIDLANDESMQNAKVSGQEVQAWMGHGPMYSLYNIDNSGTYGLKVYEDVSGANHADSLGGFDAYYKYENGGMKLTDLDFNSPYPMAKIK</sequence>
<proteinExistence type="predicted"/>
<dbReference type="EMBL" id="JBGEWD010000023">
    <property type="protein sequence ID" value="MEY8001710.1"/>
    <property type="molecule type" value="Genomic_DNA"/>
</dbReference>
<keyword evidence="2" id="KW-1185">Reference proteome</keyword>
<dbReference type="Gene3D" id="3.40.50.12090">
    <property type="match status" value="3"/>
</dbReference>
<dbReference type="RefSeq" id="WP_369705602.1">
    <property type="nucleotide sequence ID" value="NZ_JBGEWD010000023.1"/>
</dbReference>
<comment type="caution">
    <text evidence="1">The sequence shown here is derived from an EMBL/GenBank/DDBJ whole genome shotgun (WGS) entry which is preliminary data.</text>
</comment>
<gene>
    <name evidence="1" type="ORF">AB8U03_16185</name>
</gene>
<evidence type="ECO:0000313" key="1">
    <source>
        <dbReference type="EMBL" id="MEY8001710.1"/>
    </source>
</evidence>
<dbReference type="InterPro" id="IPR051922">
    <property type="entry name" value="Bact_Sporulation_Assoc"/>
</dbReference>
<dbReference type="SUPFAM" id="SSF69318">
    <property type="entry name" value="Integrin alpha N-terminal domain"/>
    <property type="match status" value="1"/>
</dbReference>
<dbReference type="PANTHER" id="PTHR30032:SF8">
    <property type="entry name" value="GERMINATION-SPECIFIC N-ACETYLMURAMOYL-L-ALANINE AMIDASE"/>
    <property type="match status" value="1"/>
</dbReference>
<dbReference type="InterPro" id="IPR028994">
    <property type="entry name" value="Integrin_alpha_N"/>
</dbReference>
<evidence type="ECO:0000313" key="2">
    <source>
        <dbReference type="Proteomes" id="UP001564657"/>
    </source>
</evidence>
<protein>
    <submittedName>
        <fullName evidence="1">Cell wall-binding repeat-containing protein</fullName>
    </submittedName>
</protein>
<dbReference type="Pfam" id="PF04122">
    <property type="entry name" value="CW_binding_2"/>
    <property type="match status" value="3"/>
</dbReference>
<dbReference type="PANTHER" id="PTHR30032">
    <property type="entry name" value="N-ACETYLMURAMOYL-L-ALANINE AMIDASE-RELATED"/>
    <property type="match status" value="1"/>
</dbReference>
<name>A0ABV4BW35_9CLOT</name>
<dbReference type="Proteomes" id="UP001564657">
    <property type="component" value="Unassembled WGS sequence"/>
</dbReference>